<keyword evidence="2" id="KW-1185">Reference proteome</keyword>
<accession>A0A073K7E5</accession>
<dbReference type="OrthoDB" id="9804948at2"/>
<organism evidence="1 2">
    <name type="scientific">Bacillus manliponensis</name>
    <dbReference type="NCBI Taxonomy" id="574376"/>
    <lineage>
        <taxon>Bacteria</taxon>
        <taxon>Bacillati</taxon>
        <taxon>Bacillota</taxon>
        <taxon>Bacilli</taxon>
        <taxon>Bacillales</taxon>
        <taxon>Bacillaceae</taxon>
        <taxon>Bacillus</taxon>
        <taxon>Bacillus cereus group</taxon>
    </lineage>
</organism>
<name>A0A073K7E5_9BACI</name>
<evidence type="ECO:0000313" key="2">
    <source>
        <dbReference type="Proteomes" id="UP000027822"/>
    </source>
</evidence>
<protein>
    <submittedName>
        <fullName evidence="1">Uncharacterized protein</fullName>
    </submittedName>
</protein>
<dbReference type="SUPFAM" id="SSF55729">
    <property type="entry name" value="Acyl-CoA N-acyltransferases (Nat)"/>
    <property type="match status" value="1"/>
</dbReference>
<proteinExistence type="predicted"/>
<dbReference type="RefSeq" id="WP_034641447.1">
    <property type="nucleotide sequence ID" value="NZ_CBCSJC010000013.1"/>
</dbReference>
<dbReference type="Proteomes" id="UP000027822">
    <property type="component" value="Unassembled WGS sequence"/>
</dbReference>
<sequence length="289" mass="33723">MGNCTLYSDYELEEPTKEQLYDFWEEMLHIPAQALQKLYENTCDRLAYVQKNKISASVTTFALPMIINHVYTKSVGVHCILSNSECYEKDMMKHLIHNLLENVNGKYENIFVFTEHPDLYTSFDFQVIPQQIMSMSYEKEHIVESPLKQLNCKEEEDLQLIQEILEEGQSLSREFSSLNHQVSSYLNMKSDKWNDKLYYSNNLDAIVIYEVVDQVLKLYGVYAPIIPVLDEVCAEIKEAFSEINFYFYPDQLGVENTKVKTYTSAKSLMVKGKYVKELAGYKYPILSEF</sequence>
<dbReference type="eggNOG" id="COG4552">
    <property type="taxonomic scope" value="Bacteria"/>
</dbReference>
<reference evidence="1 2" key="1">
    <citation type="submission" date="2014-06" db="EMBL/GenBank/DDBJ databases">
        <title>Draft genome sequence of Bacillus manliponensis JCM 15802 (MCCC 1A00708).</title>
        <authorList>
            <person name="Lai Q."/>
            <person name="Liu Y."/>
            <person name="Shao Z."/>
        </authorList>
    </citation>
    <scope>NUCLEOTIDE SEQUENCE [LARGE SCALE GENOMIC DNA]</scope>
    <source>
        <strain evidence="1 2">JCM 15802</strain>
    </source>
</reference>
<gene>
    <name evidence="1" type="ORF">BAMA_06420</name>
</gene>
<dbReference type="EMBL" id="JOTN01000016">
    <property type="protein sequence ID" value="KEK18193.1"/>
    <property type="molecule type" value="Genomic_DNA"/>
</dbReference>
<dbReference type="InterPro" id="IPR016181">
    <property type="entry name" value="Acyl_CoA_acyltransferase"/>
</dbReference>
<dbReference type="AlphaFoldDB" id="A0A073K7E5"/>
<dbReference type="STRING" id="574376.BAMA_06420"/>
<comment type="caution">
    <text evidence="1">The sequence shown here is derived from an EMBL/GenBank/DDBJ whole genome shotgun (WGS) entry which is preliminary data.</text>
</comment>
<evidence type="ECO:0000313" key="1">
    <source>
        <dbReference type="EMBL" id="KEK18193.1"/>
    </source>
</evidence>